<proteinExistence type="predicted"/>
<dbReference type="EMBL" id="CAJVQB010001406">
    <property type="protein sequence ID" value="CAG8534377.1"/>
    <property type="molecule type" value="Genomic_DNA"/>
</dbReference>
<dbReference type="Pfam" id="PF07707">
    <property type="entry name" value="BACK"/>
    <property type="match status" value="1"/>
</dbReference>
<accession>A0ABM8W611</accession>
<comment type="caution">
    <text evidence="2">The sequence shown here is derived from an EMBL/GenBank/DDBJ whole genome shotgun (WGS) entry which is preliminary data.</text>
</comment>
<dbReference type="CDD" id="cd14733">
    <property type="entry name" value="BACK"/>
    <property type="match status" value="1"/>
</dbReference>
<feature type="domain" description="BACK" evidence="1">
    <location>
        <begin position="66"/>
        <end position="119"/>
    </location>
</feature>
<protein>
    <submittedName>
        <fullName evidence="2">22750_t:CDS:1</fullName>
    </submittedName>
</protein>
<reference evidence="2 3" key="1">
    <citation type="submission" date="2021-06" db="EMBL/GenBank/DDBJ databases">
        <authorList>
            <person name="Kallberg Y."/>
            <person name="Tangrot J."/>
            <person name="Rosling A."/>
        </authorList>
    </citation>
    <scope>NUCLEOTIDE SEQUENCE [LARGE SCALE GENOMIC DNA]</scope>
    <source>
        <strain evidence="2 3">120-4 pot B 10/14</strain>
    </source>
</reference>
<name>A0ABM8W611_GIGMA</name>
<feature type="non-terminal residue" evidence="2">
    <location>
        <position position="278"/>
    </location>
</feature>
<evidence type="ECO:0000313" key="2">
    <source>
        <dbReference type="EMBL" id="CAG8534377.1"/>
    </source>
</evidence>
<dbReference type="Gene3D" id="1.25.40.420">
    <property type="match status" value="1"/>
</dbReference>
<organism evidence="2 3">
    <name type="scientific">Gigaspora margarita</name>
    <dbReference type="NCBI Taxonomy" id="4874"/>
    <lineage>
        <taxon>Eukaryota</taxon>
        <taxon>Fungi</taxon>
        <taxon>Fungi incertae sedis</taxon>
        <taxon>Mucoromycota</taxon>
        <taxon>Glomeromycotina</taxon>
        <taxon>Glomeromycetes</taxon>
        <taxon>Diversisporales</taxon>
        <taxon>Gigasporaceae</taxon>
        <taxon>Gigaspora</taxon>
    </lineage>
</organism>
<evidence type="ECO:0000313" key="3">
    <source>
        <dbReference type="Proteomes" id="UP000789901"/>
    </source>
</evidence>
<dbReference type="InterPro" id="IPR011705">
    <property type="entry name" value="BACK"/>
</dbReference>
<evidence type="ECO:0000259" key="1">
    <source>
        <dbReference type="Pfam" id="PF07707"/>
    </source>
</evidence>
<dbReference type="Proteomes" id="UP000789901">
    <property type="component" value="Unassembled WGS sequence"/>
</dbReference>
<gene>
    <name evidence="2" type="ORF">GMARGA_LOCUS3777</name>
</gene>
<sequence length="278" mass="32818">MNSCHTICEGLSYERYNSRKFFNNEEVRLFEIFIAADEIQLSELKQTVEKLLLETESALKFPKDFITICKHYTFTDLYQFALEFVCRNPKIIFESNDFLKLDEDILIKLLKNDDLTKWTQTDFIELEKVLHNCIPHIKFSQLSFDKLQSAYSFNSKIIDAKDAAVIATWIDKKQEMPYHFKDIPFEFELIYQASHENFSINKFYKKTSESFIFSLSNGTIPRLSHVSSQNEAIAWCKTRGPCFGSQDLWIEFNSGISEHRSYEIEIIDKNTFEIEEYK</sequence>
<keyword evidence="3" id="KW-1185">Reference proteome</keyword>